<dbReference type="eggNOG" id="ENOG5030FXK">
    <property type="taxonomic scope" value="Bacteria"/>
</dbReference>
<dbReference type="Pfam" id="PF12771">
    <property type="entry name" value="SusD-like_2"/>
    <property type="match status" value="2"/>
</dbReference>
<evidence type="ECO:0008006" key="3">
    <source>
        <dbReference type="Google" id="ProtNLM"/>
    </source>
</evidence>
<gene>
    <name evidence="1" type="ORF">W5A_04109</name>
</gene>
<evidence type="ECO:0000313" key="2">
    <source>
        <dbReference type="Proteomes" id="UP000005938"/>
    </source>
</evidence>
<dbReference type="SUPFAM" id="SSF48452">
    <property type="entry name" value="TPR-like"/>
    <property type="match status" value="1"/>
</dbReference>
<dbReference type="InterPro" id="IPR011990">
    <property type="entry name" value="TPR-like_helical_dom_sf"/>
</dbReference>
<name>I0WI82_9FLAO</name>
<comment type="caution">
    <text evidence="1">The sequence shown here is derived from an EMBL/GenBank/DDBJ whole genome shotgun (WGS) entry which is preliminary data.</text>
</comment>
<dbReference type="Proteomes" id="UP000005938">
    <property type="component" value="Unassembled WGS sequence"/>
</dbReference>
<dbReference type="EMBL" id="AJJU01000003">
    <property type="protein sequence ID" value="EID76098.1"/>
    <property type="molecule type" value="Genomic_DNA"/>
</dbReference>
<dbReference type="AlphaFoldDB" id="I0WI82"/>
<protein>
    <recommendedName>
        <fullName evidence="3">Lipoprotein</fullName>
    </recommendedName>
</protein>
<evidence type="ECO:0000313" key="1">
    <source>
        <dbReference type="EMBL" id="EID76098.1"/>
    </source>
</evidence>
<dbReference type="PATRIC" id="fig|946077.3.peg.836"/>
<reference evidence="1 2" key="1">
    <citation type="journal article" date="2012" name="J. Bacteriol.">
        <title>Genome Sequence of the Halotolerant Bacterium Imtechella halotolerans K1T.</title>
        <authorList>
            <person name="Kumar S."/>
            <person name="Vikram S."/>
            <person name="Subramanian S."/>
            <person name="Raghava G.P."/>
            <person name="Pinnaka A.K."/>
        </authorList>
    </citation>
    <scope>NUCLEOTIDE SEQUENCE [LARGE SCALE GENOMIC DNA]</scope>
    <source>
        <strain evidence="1 2">K1</strain>
    </source>
</reference>
<organism evidence="1 2">
    <name type="scientific">Imtechella halotolerans K1</name>
    <dbReference type="NCBI Taxonomy" id="946077"/>
    <lineage>
        <taxon>Bacteria</taxon>
        <taxon>Pseudomonadati</taxon>
        <taxon>Bacteroidota</taxon>
        <taxon>Flavobacteriia</taxon>
        <taxon>Flavobacteriales</taxon>
        <taxon>Flavobacteriaceae</taxon>
        <taxon>Imtechella</taxon>
    </lineage>
</organism>
<accession>I0WI82</accession>
<dbReference type="STRING" id="946077.W5A_04109"/>
<proteinExistence type="predicted"/>
<sequence length="606" mass="68864">MGVLALSTLSGCLKEYQELNTNPELLGETDPRFVFTGATENFNNSSRNHLMAKYSGVMQMMQYLVNYQGAQEGVYVNPQSTNRPNPFTPYYSDYYAQIGLRLRYLREKVIPSNAEAERFQNLSAIAGILETYEAWLVFDVNGAAPYTEAFKVSEGIGKPRYDFYQEGLDGSPLYKEFDAKVKEYIGILQSNLPNQYDLGSSDFFYKGNVDNWIRFANTLRIKMAQRLELADATFYNDVLSEVLANPGGLISNNEQSCVYNHPNEYNNNTDDMHILTYQYAASRAFVNFMKEYDDPRLPLLVRRNGFGFGNNNEINDGITELLEQHYPDYQTRFPEFSERYFGMSSNPDSTSTLWSGTTYFTLPYTEGGVDKTLTVRHNSQIESRFYVKNGGKVGTQVTARDKEDATYDVSQNSISIFTPLITYSETCFMMAEIAFKSGSAKGGKDALTWYQEGIRASMQQYQTWAEKMAVPSAMNSNSDNYNPITSVKIDNYLSQTEFQTVSLEKIISQQWVNLFMRPEEAWATWKRTGLPAFKDQPIPEAGVAFLEAITTGGNSLVIPRRGALPVPNDANIDNFNSALERLTQDPNYGDMNNKTEGRIWWDRFLN</sequence>
<dbReference type="Gene3D" id="1.25.40.390">
    <property type="match status" value="2"/>
</dbReference>
<dbReference type="InterPro" id="IPR041662">
    <property type="entry name" value="SusD-like_2"/>
</dbReference>
<keyword evidence="2" id="KW-1185">Reference proteome</keyword>